<comment type="caution">
    <text evidence="4">The sequence shown here is derived from an EMBL/GenBank/DDBJ whole genome shotgun (WGS) entry which is preliminary data.</text>
</comment>
<evidence type="ECO:0000256" key="1">
    <source>
        <dbReference type="ARBA" id="ARBA00022676"/>
    </source>
</evidence>
<dbReference type="PANTHER" id="PTHR12526:SF629">
    <property type="entry name" value="TEICHURONIC ACID BIOSYNTHESIS GLYCOSYLTRANSFERASE TUAH-RELATED"/>
    <property type="match status" value="1"/>
</dbReference>
<organism evidence="4 5">
    <name type="scientific">Maribacter sedimenticola</name>
    <dbReference type="NCBI Taxonomy" id="228956"/>
    <lineage>
        <taxon>Bacteria</taxon>
        <taxon>Pseudomonadati</taxon>
        <taxon>Bacteroidota</taxon>
        <taxon>Flavobacteriia</taxon>
        <taxon>Flavobacteriales</taxon>
        <taxon>Flavobacteriaceae</taxon>
        <taxon>Maribacter</taxon>
    </lineage>
</organism>
<dbReference type="Pfam" id="PF00534">
    <property type="entry name" value="Glycos_transf_1"/>
    <property type="match status" value="1"/>
</dbReference>
<reference evidence="4 5" key="1">
    <citation type="submission" date="2017-06" db="EMBL/GenBank/DDBJ databases">
        <authorList>
            <person name="Varghese N."/>
            <person name="Submissions S."/>
        </authorList>
    </citation>
    <scope>NUCLEOTIDE SEQUENCE [LARGE SCALE GENOMIC DNA]</scope>
    <source>
        <strain evidence="4 5">DSM 19840</strain>
    </source>
</reference>
<dbReference type="SUPFAM" id="SSF53756">
    <property type="entry name" value="UDP-Glycosyltransferase/glycogen phosphorylase"/>
    <property type="match status" value="1"/>
</dbReference>
<sequence length="374" mass="42551">MNSFTRQENMKNKIQVAFLLSRILVDGGITRVTAMLTQQFANDERFHIHVISYQPIQKGGYHWDSNLSYYELVGEGVKMKRGIFKATSKLRKILTQQNITTLISCGQEIGPLGALSTLGKSTKFVYWSHSSFKGKTHSKFKILNELFTTTFADVIISLTKVDKINYKKGTLAKKVVQIYNPVDPTLLEQTHNYNPSLNKIISVGRLSFQKNFLLLIDVAKKVIISNPNIQWDIYGDGYQRDELKNKIHEYGLEQHVILKGHATNIYEIYKNYSLMVMTSRFEGFPMSLIEGLATKLPLISFDIPTGPNEIIEEGVNGFLIEPENVDAMAYKIEELLSDQNKLNSFSKAAFKSSEAFSMKTIYDKWVSLFISLAK</sequence>
<dbReference type="PANTHER" id="PTHR12526">
    <property type="entry name" value="GLYCOSYLTRANSFERASE"/>
    <property type="match status" value="1"/>
</dbReference>
<keyword evidence="5" id="KW-1185">Reference proteome</keyword>
<dbReference type="EMBL" id="FZNV01000005">
    <property type="protein sequence ID" value="SNR66833.1"/>
    <property type="molecule type" value="Genomic_DNA"/>
</dbReference>
<feature type="domain" description="Glycosyl transferase family 1" evidence="3">
    <location>
        <begin position="192"/>
        <end position="351"/>
    </location>
</feature>
<gene>
    <name evidence="4" type="ORF">SAMN04488009_3071</name>
</gene>
<keyword evidence="1" id="KW-0328">Glycosyltransferase</keyword>
<name>A0ABY1SJU9_9FLAO</name>
<dbReference type="CDD" id="cd03820">
    <property type="entry name" value="GT4_AmsD-like"/>
    <property type="match status" value="1"/>
</dbReference>
<keyword evidence="2" id="KW-0808">Transferase</keyword>
<evidence type="ECO:0000259" key="3">
    <source>
        <dbReference type="Pfam" id="PF00534"/>
    </source>
</evidence>
<dbReference type="Gene3D" id="3.40.50.2000">
    <property type="entry name" value="Glycogen Phosphorylase B"/>
    <property type="match status" value="2"/>
</dbReference>
<dbReference type="InterPro" id="IPR001296">
    <property type="entry name" value="Glyco_trans_1"/>
</dbReference>
<dbReference type="Proteomes" id="UP000198337">
    <property type="component" value="Unassembled WGS sequence"/>
</dbReference>
<evidence type="ECO:0000256" key="2">
    <source>
        <dbReference type="ARBA" id="ARBA00022679"/>
    </source>
</evidence>
<accession>A0ABY1SJU9</accession>
<evidence type="ECO:0000313" key="4">
    <source>
        <dbReference type="EMBL" id="SNR66833.1"/>
    </source>
</evidence>
<protein>
    <submittedName>
        <fullName evidence="4">Glycosyltransferase involved in cell wall bisynthesis</fullName>
    </submittedName>
</protein>
<evidence type="ECO:0000313" key="5">
    <source>
        <dbReference type="Proteomes" id="UP000198337"/>
    </source>
</evidence>
<proteinExistence type="predicted"/>